<evidence type="ECO:0000313" key="3">
    <source>
        <dbReference type="Proteomes" id="UP000319801"/>
    </source>
</evidence>
<dbReference type="Proteomes" id="UP000319801">
    <property type="component" value="Unassembled WGS sequence"/>
</dbReference>
<feature type="region of interest" description="Disordered" evidence="1">
    <location>
        <begin position="35"/>
        <end position="68"/>
    </location>
</feature>
<sequence>MRYAGKRCKHKLAKLLRSEETALNETGRSSAAAAVHSSLSSSINRKKRLNQTGHSRDLQGSSSWSSQSACLGAVLWA</sequence>
<comment type="caution">
    <text evidence="2">The sequence shown here is derived from an EMBL/GenBank/DDBJ whole genome shotgun (WGS) entry which is preliminary data.</text>
</comment>
<protein>
    <submittedName>
        <fullName evidence="2">Uncharacterized protein</fullName>
    </submittedName>
</protein>
<accession>A0A556TJG7</accession>
<reference evidence="2 3" key="1">
    <citation type="journal article" date="2019" name="Genome Biol. Evol.">
        <title>Whole-Genome Sequencing of the Giant Devil Catfish, Bagarius yarrelli.</title>
        <authorList>
            <person name="Jiang W."/>
            <person name="Lv Y."/>
            <person name="Cheng L."/>
            <person name="Yang K."/>
            <person name="Chao B."/>
            <person name="Wang X."/>
            <person name="Li Y."/>
            <person name="Pan X."/>
            <person name="You X."/>
            <person name="Zhang Y."/>
            <person name="Yang J."/>
            <person name="Li J."/>
            <person name="Zhang X."/>
            <person name="Liu S."/>
            <person name="Sun C."/>
            <person name="Yang J."/>
            <person name="Shi Q."/>
        </authorList>
    </citation>
    <scope>NUCLEOTIDE SEQUENCE [LARGE SCALE GENOMIC DNA]</scope>
    <source>
        <strain evidence="2">JWS20170419001</strain>
        <tissue evidence="2">Muscle</tissue>
    </source>
</reference>
<evidence type="ECO:0000256" key="1">
    <source>
        <dbReference type="SAM" id="MobiDB-lite"/>
    </source>
</evidence>
<evidence type="ECO:0000313" key="2">
    <source>
        <dbReference type="EMBL" id="TSK14871.1"/>
    </source>
</evidence>
<organism evidence="2 3">
    <name type="scientific">Bagarius yarrelli</name>
    <name type="common">Goonch</name>
    <name type="synonym">Bagrus yarrelli</name>
    <dbReference type="NCBI Taxonomy" id="175774"/>
    <lineage>
        <taxon>Eukaryota</taxon>
        <taxon>Metazoa</taxon>
        <taxon>Chordata</taxon>
        <taxon>Craniata</taxon>
        <taxon>Vertebrata</taxon>
        <taxon>Euteleostomi</taxon>
        <taxon>Actinopterygii</taxon>
        <taxon>Neopterygii</taxon>
        <taxon>Teleostei</taxon>
        <taxon>Ostariophysi</taxon>
        <taxon>Siluriformes</taxon>
        <taxon>Sisoridae</taxon>
        <taxon>Sisorinae</taxon>
        <taxon>Bagarius</taxon>
    </lineage>
</organism>
<gene>
    <name evidence="2" type="ORF">Baya_0854</name>
</gene>
<proteinExistence type="predicted"/>
<dbReference type="AlphaFoldDB" id="A0A556TJG7"/>
<name>A0A556TJG7_BAGYA</name>
<keyword evidence="3" id="KW-1185">Reference proteome</keyword>
<dbReference type="EMBL" id="VCAZ01000002">
    <property type="protein sequence ID" value="TSK14871.1"/>
    <property type="molecule type" value="Genomic_DNA"/>
</dbReference>